<sequence length="137" mass="15146">MTAQEVQQKPQVGAGSRLVLTFWLGALWSVGYLAIPYIAKTFPDPAVWQPLALGLKFLTINVGIFCGLIVLVARIMELQNESRPIVEAQTTIVSLMLMLSGVYSFRNYEAVKIVAEQDLLYGMISLLGIIFVANRRG</sequence>
<keyword evidence="3" id="KW-1185">Reference proteome</keyword>
<gene>
    <name evidence="2" type="ORF">GCM10022277_30190</name>
</gene>
<evidence type="ECO:0008006" key="4">
    <source>
        <dbReference type="Google" id="ProtNLM"/>
    </source>
</evidence>
<evidence type="ECO:0000313" key="2">
    <source>
        <dbReference type="EMBL" id="GAA3931362.1"/>
    </source>
</evidence>
<feature type="transmembrane region" description="Helical" evidence="1">
    <location>
        <begin position="118"/>
        <end position="134"/>
    </location>
</feature>
<keyword evidence="1" id="KW-1133">Transmembrane helix</keyword>
<accession>A0ABP7MYG4</accession>
<evidence type="ECO:0000256" key="1">
    <source>
        <dbReference type="SAM" id="Phobius"/>
    </source>
</evidence>
<protein>
    <recommendedName>
        <fullName evidence="4">DUF4149 domain-containing protein</fullName>
    </recommendedName>
</protein>
<feature type="transmembrane region" description="Helical" evidence="1">
    <location>
        <begin position="85"/>
        <end position="106"/>
    </location>
</feature>
<evidence type="ECO:0000313" key="3">
    <source>
        <dbReference type="Proteomes" id="UP001501565"/>
    </source>
</evidence>
<dbReference type="EMBL" id="BAABBN010000007">
    <property type="protein sequence ID" value="GAA3931362.1"/>
    <property type="molecule type" value="Genomic_DNA"/>
</dbReference>
<name>A0ABP7MYG4_9GAMM</name>
<keyword evidence="1" id="KW-0812">Transmembrane</keyword>
<reference evidence="3" key="1">
    <citation type="journal article" date="2019" name="Int. J. Syst. Evol. Microbiol.">
        <title>The Global Catalogue of Microorganisms (GCM) 10K type strain sequencing project: providing services to taxonomists for standard genome sequencing and annotation.</title>
        <authorList>
            <consortium name="The Broad Institute Genomics Platform"/>
            <consortium name="The Broad Institute Genome Sequencing Center for Infectious Disease"/>
            <person name="Wu L."/>
            <person name="Ma J."/>
        </authorList>
    </citation>
    <scope>NUCLEOTIDE SEQUENCE [LARGE SCALE GENOMIC DNA]</scope>
    <source>
        <strain evidence="3">JCM 17551</strain>
    </source>
</reference>
<dbReference type="RefSeq" id="WP_344799397.1">
    <property type="nucleotide sequence ID" value="NZ_BAABBN010000007.1"/>
</dbReference>
<feature type="transmembrane region" description="Helical" evidence="1">
    <location>
        <begin position="51"/>
        <end position="73"/>
    </location>
</feature>
<dbReference type="Proteomes" id="UP001501565">
    <property type="component" value="Unassembled WGS sequence"/>
</dbReference>
<comment type="caution">
    <text evidence="2">The sequence shown here is derived from an EMBL/GenBank/DDBJ whole genome shotgun (WGS) entry which is preliminary data.</text>
</comment>
<keyword evidence="1" id="KW-0472">Membrane</keyword>
<feature type="transmembrane region" description="Helical" evidence="1">
    <location>
        <begin position="18"/>
        <end position="39"/>
    </location>
</feature>
<proteinExistence type="predicted"/>
<organism evidence="2 3">
    <name type="scientific">Litoribacillus peritrichatus</name>
    <dbReference type="NCBI Taxonomy" id="718191"/>
    <lineage>
        <taxon>Bacteria</taxon>
        <taxon>Pseudomonadati</taxon>
        <taxon>Pseudomonadota</taxon>
        <taxon>Gammaproteobacteria</taxon>
        <taxon>Oceanospirillales</taxon>
        <taxon>Oceanospirillaceae</taxon>
        <taxon>Litoribacillus</taxon>
    </lineage>
</organism>